<dbReference type="Pfam" id="PF01145">
    <property type="entry name" value="Band_7"/>
    <property type="match status" value="1"/>
</dbReference>
<evidence type="ECO:0000313" key="3">
    <source>
        <dbReference type="EMBL" id="KAL3823601.1"/>
    </source>
</evidence>
<comment type="caution">
    <text evidence="3">The sequence shown here is derived from an EMBL/GenBank/DDBJ whole genome shotgun (WGS) entry which is preliminary data.</text>
</comment>
<dbReference type="Proteomes" id="UP001530377">
    <property type="component" value="Unassembled WGS sequence"/>
</dbReference>
<dbReference type="PANTHER" id="PTHR43327:SF31">
    <property type="entry name" value="HYPERSENSITIVE-INDUCED RESPONSE PROTEIN 2"/>
    <property type="match status" value="1"/>
</dbReference>
<dbReference type="SMART" id="SM00244">
    <property type="entry name" value="PHB"/>
    <property type="match status" value="1"/>
</dbReference>
<feature type="compositionally biased region" description="Low complexity" evidence="1">
    <location>
        <begin position="184"/>
        <end position="196"/>
    </location>
</feature>
<dbReference type="InterPro" id="IPR001107">
    <property type="entry name" value="Band_7"/>
</dbReference>
<keyword evidence="4" id="KW-1185">Reference proteome</keyword>
<evidence type="ECO:0000313" key="4">
    <source>
        <dbReference type="Proteomes" id="UP001530377"/>
    </source>
</evidence>
<protein>
    <recommendedName>
        <fullName evidence="2">Band 7 domain-containing protein</fullName>
    </recommendedName>
</protein>
<dbReference type="PANTHER" id="PTHR43327">
    <property type="entry name" value="STOMATIN-LIKE PROTEIN 2, MITOCHONDRIAL"/>
    <property type="match status" value="1"/>
</dbReference>
<proteinExistence type="predicted"/>
<dbReference type="SUPFAM" id="SSF117892">
    <property type="entry name" value="Band 7/SPFH domain"/>
    <property type="match status" value="1"/>
</dbReference>
<organism evidence="3 4">
    <name type="scientific">Cyclostephanos tholiformis</name>
    <dbReference type="NCBI Taxonomy" id="382380"/>
    <lineage>
        <taxon>Eukaryota</taxon>
        <taxon>Sar</taxon>
        <taxon>Stramenopiles</taxon>
        <taxon>Ochrophyta</taxon>
        <taxon>Bacillariophyta</taxon>
        <taxon>Coscinodiscophyceae</taxon>
        <taxon>Thalassiosirophycidae</taxon>
        <taxon>Stephanodiscales</taxon>
        <taxon>Stephanodiscaceae</taxon>
        <taxon>Cyclostephanos</taxon>
    </lineage>
</organism>
<dbReference type="AlphaFoldDB" id="A0ABD3SGR9"/>
<dbReference type="CDD" id="cd03407">
    <property type="entry name" value="SPFH_like_u4"/>
    <property type="match status" value="1"/>
</dbReference>
<dbReference type="InterPro" id="IPR050710">
    <property type="entry name" value="Band7/mec-2_domain"/>
</dbReference>
<name>A0ABD3SGR9_9STRA</name>
<feature type="region of interest" description="Disordered" evidence="1">
    <location>
        <begin position="305"/>
        <end position="325"/>
    </location>
</feature>
<evidence type="ECO:0000259" key="2">
    <source>
        <dbReference type="SMART" id="SM00244"/>
    </source>
</evidence>
<sequence length="674" mass="71728">MAEENARETMDKSRAEVIECEEEIKNIKSGLRALSSSPPPSANRLEVSVLRVSGGSSSSTTTTAPTPTTFKIHLSSPIEERTLKKLYDPLDPTASDGIAIFTSLESSNALLTVEAYVDDGGVGTSLLGSSAPHDLQPLCRDSELWKDGKVGEKVSSLDVAIVAAAGGGGGGGVSTFPSSAAATDAVNADANESSSESWEDAADEEDENVVHDDAAGVGGEEENNDTAADVVVPRKEEGGDGEGESKEGPVLLLSLCTVTLRIAYSPSAEDRRDALYDRLNEVSKRKVAAIENLRRSAGIVNRARAAAEDESTSGGGGGGGGPAVKSGFLNKSPKAVVPTSSSVDKKTPSTPFWKRWYDRTIGPTSMLWVVGPIAMNYVLFAGASLFLHYKGDLLALPPPKEVGVVEDLGTPAARASSHDIFIPPFQGVDCSAQSFLQQLDVICETKTKDNVFVQVGVAVQYKVVTESAYDAWYRLTVPTLQIQAYVFDVIRSTIPRMELDRAFESKDDIAQAVLDQLQSLMKDYGYKIVNTLVTDISPDSKVKASMNEINASKRLKEAASHQAEADKIRQVKAAEADAEARYLSGLGVARQRKAIVSGLQMSVAEFSEEVSGAKPKDVMDILLLSQYFDTLSSVGANSLILEHDPATVASLQQQVGASFMTGAIEGPKKDFFDT</sequence>
<feature type="domain" description="Band 7" evidence="2">
    <location>
        <begin position="392"/>
        <end position="550"/>
    </location>
</feature>
<reference evidence="3 4" key="1">
    <citation type="submission" date="2024-10" db="EMBL/GenBank/DDBJ databases">
        <title>Updated reference genomes for cyclostephanoid diatoms.</title>
        <authorList>
            <person name="Roberts W.R."/>
            <person name="Alverson A.J."/>
        </authorList>
    </citation>
    <scope>NUCLEOTIDE SEQUENCE [LARGE SCALE GENOMIC DNA]</scope>
    <source>
        <strain evidence="3 4">AJA228-03</strain>
    </source>
</reference>
<accession>A0ABD3SGR9</accession>
<feature type="compositionally biased region" description="Basic and acidic residues" evidence="1">
    <location>
        <begin position="232"/>
        <end position="247"/>
    </location>
</feature>
<dbReference type="InterPro" id="IPR036013">
    <property type="entry name" value="Band_7/SPFH_dom_sf"/>
</dbReference>
<feature type="compositionally biased region" description="Acidic residues" evidence="1">
    <location>
        <begin position="197"/>
        <end position="207"/>
    </location>
</feature>
<feature type="region of interest" description="Disordered" evidence="1">
    <location>
        <begin position="184"/>
        <end position="247"/>
    </location>
</feature>
<feature type="compositionally biased region" description="Gly residues" evidence="1">
    <location>
        <begin position="313"/>
        <end position="322"/>
    </location>
</feature>
<dbReference type="EMBL" id="JALLPB020000033">
    <property type="protein sequence ID" value="KAL3823601.1"/>
    <property type="molecule type" value="Genomic_DNA"/>
</dbReference>
<evidence type="ECO:0000256" key="1">
    <source>
        <dbReference type="SAM" id="MobiDB-lite"/>
    </source>
</evidence>
<gene>
    <name evidence="3" type="ORF">ACHAXA_005582</name>
</gene>
<dbReference type="Gene3D" id="3.30.479.30">
    <property type="entry name" value="Band 7 domain"/>
    <property type="match status" value="1"/>
</dbReference>